<comment type="caution">
    <text evidence="3">The sequence shown here is derived from an EMBL/GenBank/DDBJ whole genome shotgun (WGS) entry which is preliminary data.</text>
</comment>
<proteinExistence type="predicted"/>
<gene>
    <name evidence="3" type="ORF">Cva_00884</name>
</gene>
<reference evidence="3 4" key="1">
    <citation type="submission" date="2015-03" db="EMBL/GenBank/DDBJ databases">
        <title>Caedibacter varicaedens, whole genome shotgun sequence.</title>
        <authorList>
            <person name="Suzuki H."/>
            <person name="Dapper A.L."/>
            <person name="Gibson A.K."/>
            <person name="Jackson C."/>
            <person name="Lee H."/>
            <person name="Pejaver V.R."/>
            <person name="Doak T."/>
            <person name="Lynch M."/>
        </authorList>
    </citation>
    <scope>NUCLEOTIDE SEQUENCE [LARGE SCALE GENOMIC DNA]</scope>
</reference>
<evidence type="ECO:0000259" key="2">
    <source>
        <dbReference type="Pfam" id="PF13717"/>
    </source>
</evidence>
<keyword evidence="1" id="KW-0812">Transmembrane</keyword>
<dbReference type="STRING" id="1629334.Cva_00884"/>
<keyword evidence="1" id="KW-0472">Membrane</keyword>
<accession>A0A0K8MCJ0</accession>
<dbReference type="OrthoDB" id="7159357at2"/>
<evidence type="ECO:0000313" key="4">
    <source>
        <dbReference type="Proteomes" id="UP000036771"/>
    </source>
</evidence>
<protein>
    <recommendedName>
        <fullName evidence="2">Zinc finger/thioredoxin putative domain-containing protein</fullName>
    </recommendedName>
</protein>
<keyword evidence="1" id="KW-1133">Transmembrane helix</keyword>
<organism evidence="3 4">
    <name type="scientific">Caedimonas varicaedens</name>
    <dbReference type="NCBI Taxonomy" id="1629334"/>
    <lineage>
        <taxon>Bacteria</taxon>
        <taxon>Pseudomonadati</taxon>
        <taxon>Pseudomonadota</taxon>
        <taxon>Alphaproteobacteria</taxon>
        <taxon>Holosporales</taxon>
        <taxon>Caedimonadaceae</taxon>
        <taxon>Caedimonas</taxon>
    </lineage>
</organism>
<dbReference type="Pfam" id="PF13717">
    <property type="entry name" value="Zn_ribbon_4"/>
    <property type="match status" value="1"/>
</dbReference>
<dbReference type="AlphaFoldDB" id="A0A0K8MCJ0"/>
<dbReference type="Proteomes" id="UP000036771">
    <property type="component" value="Unassembled WGS sequence"/>
</dbReference>
<dbReference type="NCBIfam" id="TIGR02098">
    <property type="entry name" value="MJ0042_CXXC"/>
    <property type="match status" value="1"/>
</dbReference>
<feature type="transmembrane region" description="Helical" evidence="1">
    <location>
        <begin position="68"/>
        <end position="87"/>
    </location>
</feature>
<keyword evidence="4" id="KW-1185">Reference proteome</keyword>
<dbReference type="EMBL" id="BBVC01000036">
    <property type="protein sequence ID" value="GAO98236.1"/>
    <property type="molecule type" value="Genomic_DNA"/>
</dbReference>
<dbReference type="InterPro" id="IPR011723">
    <property type="entry name" value="Znf/thioredoxin_put"/>
</dbReference>
<evidence type="ECO:0000256" key="1">
    <source>
        <dbReference type="SAM" id="Phobius"/>
    </source>
</evidence>
<feature type="domain" description="Zinc finger/thioredoxin putative" evidence="2">
    <location>
        <begin position="1"/>
        <end position="35"/>
    </location>
</feature>
<name>A0A0K8MCJ0_9PROT</name>
<sequence length="232" mass="26190">MIVTCKTCQKRYLIEKDDIGSKGRQVRCVSCGYSWQQYPIEETVVTIPPRPATFDPGYMAEVRERKKFPWMILLGGVFTIAFSFYIARVPIVSEWPTAEKIFAALKIPVYSPHEGLMLESVIPLQIDQINGPAYALKGELSNEANEVRTIPTFEIIAQGNCKYAGPISRLHSLIRSVKAKLLNQSSKLDSLCILETWNYRLTETRIFPGEKIIFETPPRPAVTGATDISIEF</sequence>
<evidence type="ECO:0000313" key="3">
    <source>
        <dbReference type="EMBL" id="GAO98236.1"/>
    </source>
</evidence>